<dbReference type="STRING" id="1122146.IV53_GL000865"/>
<organism evidence="2 3">
    <name type="scientific">Ligilactobacillus ceti DSM 22408</name>
    <dbReference type="NCBI Taxonomy" id="1122146"/>
    <lineage>
        <taxon>Bacteria</taxon>
        <taxon>Bacillati</taxon>
        <taxon>Bacillota</taxon>
        <taxon>Bacilli</taxon>
        <taxon>Lactobacillales</taxon>
        <taxon>Lactobacillaceae</taxon>
        <taxon>Ligilactobacillus</taxon>
    </lineage>
</organism>
<evidence type="ECO:0000259" key="1">
    <source>
        <dbReference type="Pfam" id="PF00583"/>
    </source>
</evidence>
<dbReference type="InterPro" id="IPR000182">
    <property type="entry name" value="GNAT_dom"/>
</dbReference>
<accession>A0A0R2KHT2</accession>
<dbReference type="OrthoDB" id="2189687at2"/>
<keyword evidence="3" id="KW-1185">Reference proteome</keyword>
<dbReference type="Pfam" id="PF00583">
    <property type="entry name" value="Acetyltransf_1"/>
    <property type="match status" value="1"/>
</dbReference>
<comment type="caution">
    <text evidence="2">The sequence shown here is derived from an EMBL/GenBank/DDBJ whole genome shotgun (WGS) entry which is preliminary data.</text>
</comment>
<sequence>MLYKYKSDYEKIAMGLLSFIPDLKDIAHLQSEIKWYTAEDDRSLFLWKNPNGDFIGILGVEITDDLLIIRHIAVSPSARNEGLTYAMLSDLAARYPHCKLMGNIETASIINKWECKKDD</sequence>
<dbReference type="GO" id="GO:0016747">
    <property type="term" value="F:acyltransferase activity, transferring groups other than amino-acyl groups"/>
    <property type="evidence" value="ECO:0007669"/>
    <property type="project" value="InterPro"/>
</dbReference>
<protein>
    <submittedName>
        <fullName evidence="2">RibT protein</fullName>
    </submittedName>
</protein>
<evidence type="ECO:0000313" key="2">
    <source>
        <dbReference type="EMBL" id="KRN88895.1"/>
    </source>
</evidence>
<dbReference type="PATRIC" id="fig|1122146.4.peg.899"/>
<proteinExistence type="predicted"/>
<dbReference type="SUPFAM" id="SSF55729">
    <property type="entry name" value="Acyl-CoA N-acyltransferases (Nat)"/>
    <property type="match status" value="1"/>
</dbReference>
<dbReference type="Proteomes" id="UP000051500">
    <property type="component" value="Unassembled WGS sequence"/>
</dbReference>
<dbReference type="InterPro" id="IPR016181">
    <property type="entry name" value="Acyl_CoA_acyltransferase"/>
</dbReference>
<dbReference type="Gene3D" id="3.40.630.30">
    <property type="match status" value="1"/>
</dbReference>
<dbReference type="EMBL" id="JQBZ01000025">
    <property type="protein sequence ID" value="KRN88895.1"/>
    <property type="molecule type" value="Genomic_DNA"/>
</dbReference>
<evidence type="ECO:0000313" key="3">
    <source>
        <dbReference type="Proteomes" id="UP000051500"/>
    </source>
</evidence>
<name>A0A0R2KHT2_9LACO</name>
<reference evidence="2 3" key="1">
    <citation type="journal article" date="2015" name="Genome Announc.">
        <title>Expanding the biotechnology potential of lactobacilli through comparative genomics of 213 strains and associated genera.</title>
        <authorList>
            <person name="Sun Z."/>
            <person name="Harris H.M."/>
            <person name="McCann A."/>
            <person name="Guo C."/>
            <person name="Argimon S."/>
            <person name="Zhang W."/>
            <person name="Yang X."/>
            <person name="Jeffery I.B."/>
            <person name="Cooney J.C."/>
            <person name="Kagawa T.F."/>
            <person name="Liu W."/>
            <person name="Song Y."/>
            <person name="Salvetti E."/>
            <person name="Wrobel A."/>
            <person name="Rasinkangas P."/>
            <person name="Parkhill J."/>
            <person name="Rea M.C."/>
            <person name="O'Sullivan O."/>
            <person name="Ritari J."/>
            <person name="Douillard F.P."/>
            <person name="Paul Ross R."/>
            <person name="Yang R."/>
            <person name="Briner A.E."/>
            <person name="Felis G.E."/>
            <person name="de Vos W.M."/>
            <person name="Barrangou R."/>
            <person name="Klaenhammer T.R."/>
            <person name="Caufield P.W."/>
            <person name="Cui Y."/>
            <person name="Zhang H."/>
            <person name="O'Toole P.W."/>
        </authorList>
    </citation>
    <scope>NUCLEOTIDE SEQUENCE [LARGE SCALE GENOMIC DNA]</scope>
    <source>
        <strain evidence="2 3">DSM 22408</strain>
    </source>
</reference>
<dbReference type="RefSeq" id="WP_027107299.1">
    <property type="nucleotide sequence ID" value="NZ_JQBZ01000025.1"/>
</dbReference>
<dbReference type="AlphaFoldDB" id="A0A0R2KHT2"/>
<dbReference type="eggNOG" id="COG0456">
    <property type="taxonomic scope" value="Bacteria"/>
</dbReference>
<gene>
    <name evidence="2" type="ORF">IV53_GL000865</name>
</gene>
<feature type="domain" description="N-acetyltransferase" evidence="1">
    <location>
        <begin position="32"/>
        <end position="98"/>
    </location>
</feature>